<keyword evidence="1" id="KW-0812">Transmembrane</keyword>
<keyword evidence="3" id="KW-1185">Reference proteome</keyword>
<dbReference type="Proteomes" id="UP000053660">
    <property type="component" value="Unassembled WGS sequence"/>
</dbReference>
<dbReference type="AlphaFoldDB" id="A0A0B1SP98"/>
<sequence length="85" mass="9495">MSQCQTSPKSACPKSFIDQYLAIIIVAVVVPVVIILAAALFIVRWRKQEEERLNALWQIPFIMLAKPNAKVSNMGISAYFSDAKI</sequence>
<proteinExistence type="predicted"/>
<keyword evidence="1" id="KW-1133">Transmembrane helix</keyword>
<organism evidence="2 3">
    <name type="scientific">Oesophagostomum dentatum</name>
    <name type="common">Nodular worm</name>
    <dbReference type="NCBI Taxonomy" id="61180"/>
    <lineage>
        <taxon>Eukaryota</taxon>
        <taxon>Metazoa</taxon>
        <taxon>Ecdysozoa</taxon>
        <taxon>Nematoda</taxon>
        <taxon>Chromadorea</taxon>
        <taxon>Rhabditida</taxon>
        <taxon>Rhabditina</taxon>
        <taxon>Rhabditomorpha</taxon>
        <taxon>Strongyloidea</taxon>
        <taxon>Strongylidae</taxon>
        <taxon>Oesophagostomum</taxon>
    </lineage>
</organism>
<keyword evidence="1" id="KW-0472">Membrane</keyword>
<gene>
    <name evidence="2" type="ORF">OESDEN_13111</name>
</gene>
<name>A0A0B1SP98_OESDE</name>
<dbReference type="EMBL" id="KN558502">
    <property type="protein sequence ID" value="KHJ87123.1"/>
    <property type="molecule type" value="Genomic_DNA"/>
</dbReference>
<evidence type="ECO:0000313" key="2">
    <source>
        <dbReference type="EMBL" id="KHJ87123.1"/>
    </source>
</evidence>
<feature type="transmembrane region" description="Helical" evidence="1">
    <location>
        <begin position="20"/>
        <end position="43"/>
    </location>
</feature>
<protein>
    <submittedName>
        <fullName evidence="2">Uncharacterized protein</fullName>
    </submittedName>
</protein>
<evidence type="ECO:0000256" key="1">
    <source>
        <dbReference type="SAM" id="Phobius"/>
    </source>
</evidence>
<reference evidence="2 3" key="1">
    <citation type="submission" date="2014-03" db="EMBL/GenBank/DDBJ databases">
        <title>Draft genome of the hookworm Oesophagostomum dentatum.</title>
        <authorList>
            <person name="Mitreva M."/>
        </authorList>
    </citation>
    <scope>NUCLEOTIDE SEQUENCE [LARGE SCALE GENOMIC DNA]</scope>
    <source>
        <strain evidence="2 3">OD-Hann</strain>
    </source>
</reference>
<evidence type="ECO:0000313" key="3">
    <source>
        <dbReference type="Proteomes" id="UP000053660"/>
    </source>
</evidence>
<accession>A0A0B1SP98</accession>